<feature type="chain" id="PRO_5039911140" description="X8 domain-containing protein" evidence="9">
    <location>
        <begin position="23"/>
        <end position="1025"/>
    </location>
</feature>
<dbReference type="SMART" id="SM00768">
    <property type="entry name" value="X8"/>
    <property type="match status" value="2"/>
</dbReference>
<evidence type="ECO:0000256" key="1">
    <source>
        <dbReference type="ARBA" id="ARBA00008773"/>
    </source>
</evidence>
<dbReference type="PANTHER" id="PTHR32227">
    <property type="entry name" value="GLUCAN ENDO-1,3-BETA-GLUCOSIDASE BG1-RELATED-RELATED"/>
    <property type="match status" value="1"/>
</dbReference>
<dbReference type="AlphaFoldDB" id="A0A9J5Z7P3"/>
<proteinExistence type="inferred from homology"/>
<evidence type="ECO:0000256" key="5">
    <source>
        <dbReference type="ARBA" id="ARBA00023157"/>
    </source>
</evidence>
<evidence type="ECO:0000313" key="12">
    <source>
        <dbReference type="Proteomes" id="UP000824120"/>
    </source>
</evidence>
<keyword evidence="8" id="KW-0472">Membrane</keyword>
<dbReference type="GO" id="GO:0005975">
    <property type="term" value="P:carbohydrate metabolic process"/>
    <property type="evidence" value="ECO:0007669"/>
    <property type="project" value="InterPro"/>
</dbReference>
<dbReference type="OrthoDB" id="888856at2759"/>
<dbReference type="InterPro" id="IPR017853">
    <property type="entry name" value="GH"/>
</dbReference>
<feature type="domain" description="X8" evidence="10">
    <location>
        <begin position="362"/>
        <end position="445"/>
    </location>
</feature>
<keyword evidence="8" id="KW-0812">Transmembrane</keyword>
<keyword evidence="5" id="KW-1015">Disulfide bond</keyword>
<evidence type="ECO:0000256" key="8">
    <source>
        <dbReference type="SAM" id="Phobius"/>
    </source>
</evidence>
<name>A0A9J5Z7P3_SOLCO</name>
<evidence type="ECO:0000256" key="3">
    <source>
        <dbReference type="ARBA" id="ARBA00022801"/>
    </source>
</evidence>
<keyword evidence="2 9" id="KW-0732">Signal</keyword>
<dbReference type="SUPFAM" id="SSF51445">
    <property type="entry name" value="(Trans)glycosidases"/>
    <property type="match status" value="2"/>
</dbReference>
<evidence type="ECO:0000256" key="2">
    <source>
        <dbReference type="ARBA" id="ARBA00022729"/>
    </source>
</evidence>
<protein>
    <recommendedName>
        <fullName evidence="10">X8 domain-containing protein</fullName>
    </recommendedName>
</protein>
<dbReference type="Pfam" id="PF07983">
    <property type="entry name" value="X8"/>
    <property type="match status" value="2"/>
</dbReference>
<evidence type="ECO:0000313" key="11">
    <source>
        <dbReference type="EMBL" id="KAG5609043.1"/>
    </source>
</evidence>
<dbReference type="InterPro" id="IPR044965">
    <property type="entry name" value="Glyco_hydro_17_plant"/>
</dbReference>
<keyword evidence="12" id="KW-1185">Reference proteome</keyword>
<evidence type="ECO:0000256" key="6">
    <source>
        <dbReference type="ARBA" id="ARBA00023295"/>
    </source>
</evidence>
<feature type="transmembrane region" description="Helical" evidence="8">
    <location>
        <begin position="563"/>
        <end position="587"/>
    </location>
</feature>
<evidence type="ECO:0000259" key="10">
    <source>
        <dbReference type="SMART" id="SM00768"/>
    </source>
</evidence>
<dbReference type="EMBL" id="JACXVP010000004">
    <property type="protein sequence ID" value="KAG5609043.1"/>
    <property type="molecule type" value="Genomic_DNA"/>
</dbReference>
<dbReference type="GO" id="GO:0006952">
    <property type="term" value="P:defense response"/>
    <property type="evidence" value="ECO:0007669"/>
    <property type="project" value="UniProtKB-KW"/>
</dbReference>
<feature type="domain" description="X8" evidence="10">
    <location>
        <begin position="921"/>
        <end position="1004"/>
    </location>
</feature>
<gene>
    <name evidence="11" type="ORF">H5410_020324</name>
</gene>
<keyword evidence="4" id="KW-0611">Plant defense</keyword>
<sequence length="1025" mass="116350">MRLIIHIGICFMVLVMATQVNSFVGITWGRQQTQQLVPFMVVDLLLQNKISQLRLMTSGYDIIEIFSATNISVSVTMGNSFMYQANRKDLAYNWVNDRIKDPINKGANIVELTVGSEPFSNTFLKKATNYNVVSVLKLMRESLDEMGLGYVRTTTAHGMDVLNHTKFPSEADFRDDIKVQMIESLAEFNRTGAPFLLILFPIHFVKDVMNYTIEFAFFDNNSGFKIEDGNITYTNAVELMIDSVAWAIKKAGYGNMKIMIAQIGWPTDGYPHANIKNAERFHKGLLKFITSKKGTPMKPGPLDIYLHSLCDENQFHKVFGTFQRHWGIYEADGNPKYKIDFSLQGRNELPTQAKGIVKMPNRWCKFNGDTSNVELVNKNYDLACQVSDCSQLEKGASCDGLSFASKVSYAMNAFFQKNKQEVKACDFDGLGQIVATNPSETNCEFPIEILSFQDQRVQNGMILKFEEQKMEMKLYFIVSIFLVNLFFSNLLGKKFLVPASRDKKARRGCVPSSMQSYITQRDLIESFVRKLIAQIKQGLNPTCNIFFPRIFLLKFLTSRKMRLITMGIMIMVLFMTRSVNSFVGITWGRQQSQQLVPSMVVDLLLQNKIPALRLMTSASDIVQIFSATNISIVITLTNRNVNLINRKDLAYAWINDKVKLPISKGVNIVELCIGAEPFSNTFLKDATNYQVVNVISIVREALDEMNLGYVSTTTAHGMDVITIAKVPSKSDFRDDIKGLMLESLKFFNRTGTPFLLNMFPIQMVRDVLNYPIEFTFFDNMSNFKIQDGNVTYTNAVELMIDSIVWAIRKAGYPDMKIMIGQIGWPTDGYPYANLKNAERFHKGLLKFIASNKGTPLRPGPIDTYLHSLSDETEFRTKFGAFQRHWGIYEADGNPKYKIDFSLQDRDEYPTQAKGIVTMPKRWCMFDGDKSNMDLAKKNYNIACEEADCTKLEQGASCGELSDESKISYAFNAYFQKNKQSEEYCNFNGLGKITTINPSVEKCVFPIEILSFQDQVADNAMISLKI</sequence>
<comment type="similarity">
    <text evidence="1 7">Belongs to the glycosyl hydrolase 17 family.</text>
</comment>
<evidence type="ECO:0000256" key="9">
    <source>
        <dbReference type="SAM" id="SignalP"/>
    </source>
</evidence>
<evidence type="ECO:0000256" key="7">
    <source>
        <dbReference type="RuleBase" id="RU004335"/>
    </source>
</evidence>
<dbReference type="InterPro" id="IPR012946">
    <property type="entry name" value="X8"/>
</dbReference>
<reference evidence="11 12" key="1">
    <citation type="submission" date="2020-09" db="EMBL/GenBank/DDBJ databases">
        <title>De no assembly of potato wild relative species, Solanum commersonii.</title>
        <authorList>
            <person name="Cho K."/>
        </authorList>
    </citation>
    <scope>NUCLEOTIDE SEQUENCE [LARGE SCALE GENOMIC DNA]</scope>
    <source>
        <strain evidence="11">LZ3.2</strain>
        <tissue evidence="11">Leaf</tissue>
    </source>
</reference>
<dbReference type="Pfam" id="PF00332">
    <property type="entry name" value="Glyco_hydro_17"/>
    <property type="match status" value="2"/>
</dbReference>
<dbReference type="Gene3D" id="1.20.58.1040">
    <property type="match status" value="2"/>
</dbReference>
<keyword evidence="3" id="KW-0378">Hydrolase</keyword>
<dbReference type="InterPro" id="IPR000490">
    <property type="entry name" value="Glyco_hydro_17"/>
</dbReference>
<comment type="caution">
    <text evidence="11">The sequence shown here is derived from an EMBL/GenBank/DDBJ whole genome shotgun (WGS) entry which is preliminary data.</text>
</comment>
<accession>A0A9J5Z7P3</accession>
<dbReference type="GO" id="GO:0004553">
    <property type="term" value="F:hydrolase activity, hydrolyzing O-glycosyl compounds"/>
    <property type="evidence" value="ECO:0007669"/>
    <property type="project" value="InterPro"/>
</dbReference>
<keyword evidence="6" id="KW-0326">Glycosidase</keyword>
<feature type="transmembrane region" description="Helical" evidence="8">
    <location>
        <begin position="474"/>
        <end position="497"/>
    </location>
</feature>
<dbReference type="Proteomes" id="UP000824120">
    <property type="component" value="Chromosome 4"/>
</dbReference>
<dbReference type="Gene3D" id="3.20.20.80">
    <property type="entry name" value="Glycosidases"/>
    <property type="match status" value="2"/>
</dbReference>
<evidence type="ECO:0000256" key="4">
    <source>
        <dbReference type="ARBA" id="ARBA00022821"/>
    </source>
</evidence>
<feature type="signal peptide" evidence="9">
    <location>
        <begin position="1"/>
        <end position="22"/>
    </location>
</feature>
<organism evidence="11 12">
    <name type="scientific">Solanum commersonii</name>
    <name type="common">Commerson's wild potato</name>
    <name type="synonym">Commerson's nightshade</name>
    <dbReference type="NCBI Taxonomy" id="4109"/>
    <lineage>
        <taxon>Eukaryota</taxon>
        <taxon>Viridiplantae</taxon>
        <taxon>Streptophyta</taxon>
        <taxon>Embryophyta</taxon>
        <taxon>Tracheophyta</taxon>
        <taxon>Spermatophyta</taxon>
        <taxon>Magnoliopsida</taxon>
        <taxon>eudicotyledons</taxon>
        <taxon>Gunneridae</taxon>
        <taxon>Pentapetalae</taxon>
        <taxon>asterids</taxon>
        <taxon>lamiids</taxon>
        <taxon>Solanales</taxon>
        <taxon>Solanaceae</taxon>
        <taxon>Solanoideae</taxon>
        <taxon>Solaneae</taxon>
        <taxon>Solanum</taxon>
    </lineage>
</organism>
<keyword evidence="8" id="KW-1133">Transmembrane helix</keyword>